<dbReference type="OrthoDB" id="8964971at2"/>
<dbReference type="STRING" id="1796606.A2G96_11575"/>
<dbReference type="AlphaFoldDB" id="A0A142JJR4"/>
<evidence type="ECO:0000313" key="1">
    <source>
        <dbReference type="EMBL" id="AMR78326.1"/>
    </source>
</evidence>
<reference evidence="1 2" key="1">
    <citation type="submission" date="2016-03" db="EMBL/GenBank/DDBJ databases">
        <title>Complete genome sequence of a novel chlorpyrifos degrading bacterium, Cupriavidus nantongensis sp. X1.</title>
        <authorList>
            <person name="Fang L."/>
        </authorList>
    </citation>
    <scope>NUCLEOTIDE SEQUENCE [LARGE SCALE GENOMIC DNA]</scope>
    <source>
        <strain evidence="1 2">X1</strain>
    </source>
</reference>
<protein>
    <submittedName>
        <fullName evidence="1">Uncharacterized protein</fullName>
    </submittedName>
</protein>
<dbReference type="EMBL" id="CP014844">
    <property type="protein sequence ID" value="AMR78326.1"/>
    <property type="molecule type" value="Genomic_DNA"/>
</dbReference>
<organism evidence="1 2">
    <name type="scientific">Cupriavidus nantongensis</name>
    <dbReference type="NCBI Taxonomy" id="1796606"/>
    <lineage>
        <taxon>Bacteria</taxon>
        <taxon>Pseudomonadati</taxon>
        <taxon>Pseudomonadota</taxon>
        <taxon>Betaproteobacteria</taxon>
        <taxon>Burkholderiales</taxon>
        <taxon>Burkholderiaceae</taxon>
        <taxon>Cupriavidus</taxon>
    </lineage>
</organism>
<name>A0A142JJR4_9BURK</name>
<sequence>MLRVRIELLPDGDEEAATLLAAVDISNDGSGTQSTGHYNAVLKEAWRTAGDQQAIYTTEAKIHDVDRELIRPVQLVSIALQVLAPVKRTTATSLDSWGEIVRGPE</sequence>
<accession>A0A142JJR4</accession>
<evidence type="ECO:0000313" key="2">
    <source>
        <dbReference type="Proteomes" id="UP000075238"/>
    </source>
</evidence>
<gene>
    <name evidence="1" type="ORF">A2G96_11575</name>
</gene>
<proteinExistence type="predicted"/>
<dbReference type="RefSeq" id="WP_062799346.1">
    <property type="nucleotide sequence ID" value="NZ_CP014844.1"/>
</dbReference>
<keyword evidence="2" id="KW-1185">Reference proteome</keyword>
<dbReference type="Proteomes" id="UP000075238">
    <property type="component" value="Chromosome 1"/>
</dbReference>
<dbReference type="KEGG" id="cnan:A2G96_11575"/>